<reference evidence="2" key="2">
    <citation type="submission" date="2011-06" db="EMBL/GenBank/DDBJ databases">
        <title>The complete genome sequence of Alicyclobacillus acidocaldarius sp. Tc-4-1.</title>
        <authorList>
            <person name="Chen Y."/>
            <person name="He Y."/>
            <person name="Dong Z."/>
            <person name="Hu S."/>
        </authorList>
    </citation>
    <scope>NUCLEOTIDE SEQUENCE [LARGE SCALE GENOMIC DNA]</scope>
    <source>
        <strain evidence="2">Tc-4-1</strain>
    </source>
</reference>
<evidence type="ECO:0000313" key="2">
    <source>
        <dbReference type="Proteomes" id="UP000000292"/>
    </source>
</evidence>
<dbReference type="HOGENOM" id="CLU_2748783_0_0_9"/>
<accession>F8IJ91</accession>
<protein>
    <submittedName>
        <fullName evidence="1">Diguanylate cyclase</fullName>
    </submittedName>
</protein>
<dbReference type="EMBL" id="CP002902">
    <property type="protein sequence ID" value="AEJ43411.1"/>
    <property type="molecule type" value="Genomic_DNA"/>
</dbReference>
<dbReference type="Proteomes" id="UP000000292">
    <property type="component" value="Chromosome"/>
</dbReference>
<evidence type="ECO:0000313" key="1">
    <source>
        <dbReference type="EMBL" id="AEJ43411.1"/>
    </source>
</evidence>
<gene>
    <name evidence="1" type="ordered locus">TC41_1478</name>
</gene>
<dbReference type="STRING" id="1048834.TC41_1478"/>
<sequence>MTMQMDAGSLSALFQHTRTWGRAQRGLELFRFAADALSQLAAVNGGLFIYRKRDDGCWSRTSRMMNCARG</sequence>
<dbReference type="PATRIC" id="fig|1048834.4.peg.1402"/>
<organism evidence="1 2">
    <name type="scientific">Alicyclobacillus acidocaldarius (strain Tc-4-1)</name>
    <name type="common">Bacillus acidocaldarius</name>
    <dbReference type="NCBI Taxonomy" id="1048834"/>
    <lineage>
        <taxon>Bacteria</taxon>
        <taxon>Bacillati</taxon>
        <taxon>Bacillota</taxon>
        <taxon>Bacilli</taxon>
        <taxon>Bacillales</taxon>
        <taxon>Alicyclobacillaceae</taxon>
        <taxon>Alicyclobacillus</taxon>
    </lineage>
</organism>
<reference evidence="1 2" key="1">
    <citation type="journal article" date="2011" name="J. Bacteriol.">
        <title>Complete Genome Sequence of Alicyclobacillus acidocaldarius Strain Tc-4-1.</title>
        <authorList>
            <person name="Chen Y."/>
            <person name="He Y."/>
            <person name="Zhang B."/>
            <person name="Yang J."/>
            <person name="Li W."/>
            <person name="Dong Z."/>
            <person name="Hu S."/>
        </authorList>
    </citation>
    <scope>NUCLEOTIDE SEQUENCE [LARGE SCALE GENOMIC DNA]</scope>
    <source>
        <strain evidence="1 2">Tc-4-1</strain>
    </source>
</reference>
<dbReference type="AlphaFoldDB" id="F8IJ91"/>
<name>F8IJ91_ALIAT</name>
<proteinExistence type="predicted"/>
<dbReference type="KEGG" id="aad:TC41_1478"/>